<reference evidence="2 3" key="1">
    <citation type="submission" date="2015-01" db="EMBL/GenBank/DDBJ databases">
        <title>The Genome Sequence of Cryptococcus gattii CA1873.</title>
        <authorList>
            <consortium name="The Broad Institute Genomics Platform"/>
            <person name="Cuomo C."/>
            <person name="Litvintseva A."/>
            <person name="Chen Y."/>
            <person name="Heitman J."/>
            <person name="Sun S."/>
            <person name="Springer D."/>
            <person name="Dromer F."/>
            <person name="Young S."/>
            <person name="Zeng Q."/>
            <person name="Gargeya S."/>
            <person name="Abouelleil A."/>
            <person name="Alvarado L."/>
            <person name="Chapman S.B."/>
            <person name="Gainer-Dewar J."/>
            <person name="Goldberg J."/>
            <person name="Griggs A."/>
            <person name="Gujja S."/>
            <person name="Hansen M."/>
            <person name="Howarth C."/>
            <person name="Imamovic A."/>
            <person name="Larimer J."/>
            <person name="Murphy C."/>
            <person name="Naylor J."/>
            <person name="Pearson M."/>
            <person name="Priest M."/>
            <person name="Roberts A."/>
            <person name="Saif S."/>
            <person name="Shea T."/>
            <person name="Sykes S."/>
            <person name="Wortman J."/>
            <person name="Nusbaum C."/>
            <person name="Birren B."/>
        </authorList>
    </citation>
    <scope>NUCLEOTIDE SEQUENCE [LARGE SCALE GENOMIC DNA]</scope>
    <source>
        <strain evidence="2 3">CA1873</strain>
    </source>
</reference>
<evidence type="ECO:0000313" key="3">
    <source>
        <dbReference type="Proteomes" id="UP000053800"/>
    </source>
</evidence>
<dbReference type="Proteomes" id="UP000053800">
    <property type="component" value="Unassembled WGS sequence"/>
</dbReference>
<organism evidence="2 3">
    <name type="scientific">Cryptococcus bacillisporus CA1873</name>
    <dbReference type="NCBI Taxonomy" id="1296111"/>
    <lineage>
        <taxon>Eukaryota</taxon>
        <taxon>Fungi</taxon>
        <taxon>Dikarya</taxon>
        <taxon>Basidiomycota</taxon>
        <taxon>Agaricomycotina</taxon>
        <taxon>Tremellomycetes</taxon>
        <taxon>Tremellales</taxon>
        <taxon>Cryptococcaceae</taxon>
        <taxon>Cryptococcus</taxon>
        <taxon>Cryptococcus gattii species complex</taxon>
    </lineage>
</organism>
<accession>A0ABR5BDN7</accession>
<feature type="compositionally biased region" description="Pro residues" evidence="1">
    <location>
        <begin position="50"/>
        <end position="60"/>
    </location>
</feature>
<dbReference type="EMBL" id="KN848893">
    <property type="protein sequence ID" value="KIR67290.1"/>
    <property type="molecule type" value="Genomic_DNA"/>
</dbReference>
<sequence length="166" mass="18360">MPDPSATSLVQISSTGVEFFEYRRRLFMAGLPCPETPTTQPLPATYLVPAQPPPPLPRPSRQPKHPSVAKIEEALSQEGAEASRDLWEGGMKELARNLHDGRKFTKGMRLGLVIKILIASWINDGLWPIDPLTGLPEKPPASPLIEGVDLFPEDTLESTQQSEKNW</sequence>
<protein>
    <submittedName>
        <fullName evidence="2">Uncharacterized protein</fullName>
    </submittedName>
</protein>
<evidence type="ECO:0000256" key="1">
    <source>
        <dbReference type="SAM" id="MobiDB-lite"/>
    </source>
</evidence>
<evidence type="ECO:0000313" key="2">
    <source>
        <dbReference type="EMBL" id="KIR67290.1"/>
    </source>
</evidence>
<gene>
    <name evidence="2" type="ORF">I314_02508</name>
</gene>
<feature type="non-terminal residue" evidence="2">
    <location>
        <position position="166"/>
    </location>
</feature>
<keyword evidence="3" id="KW-1185">Reference proteome</keyword>
<proteinExistence type="predicted"/>
<name>A0ABR5BDN7_CRYGA</name>
<feature type="region of interest" description="Disordered" evidence="1">
    <location>
        <begin position="49"/>
        <end position="68"/>
    </location>
</feature>